<evidence type="ECO:0000313" key="2">
    <source>
        <dbReference type="Proteomes" id="UP000024332"/>
    </source>
</evidence>
<dbReference type="STRING" id="1160895.CM19_01260"/>
<gene>
    <name evidence="1" type="ORF">CM19_01260</name>
</gene>
<dbReference type="EMBL" id="JFZT01000015">
    <property type="protein sequence ID" value="EZQ11432.1"/>
    <property type="molecule type" value="Genomic_DNA"/>
</dbReference>
<accession>A0A031LSS4</accession>
<reference evidence="1 2" key="1">
    <citation type="submission" date="2014-03" db="EMBL/GenBank/DDBJ databases">
        <title>Draft genome sequence of the novel thermoacidophilic archaea Acidianus copahuensis ALE1 strain, isolated from Copahue volcanic area in Neuquen Argentina.</title>
        <authorList>
            <person name="Urbieta M.S."/>
            <person name="Rascovan N."/>
            <person name="Castro C."/>
            <person name="Revale S."/>
            <person name="Giaveno M.A."/>
            <person name="Vazquez M.P."/>
            <person name="Donati E.R."/>
        </authorList>
    </citation>
    <scope>NUCLEOTIDE SEQUENCE [LARGE SCALE GENOMIC DNA]</scope>
    <source>
        <strain evidence="1 2">ALE1</strain>
    </source>
</reference>
<comment type="caution">
    <text evidence="1">The sequence shown here is derived from an EMBL/GenBank/DDBJ whole genome shotgun (WGS) entry which is preliminary data.</text>
</comment>
<name>A0A031LSS4_9CREN</name>
<sequence>MFNLSPSLFGNSQVTPSFANSFKIGVNGTYPKEMQSAIIYSESLQVQFQGNVPIWNTTTGSVQEVTFSGSDPVFVEILLSTPQLGSSSYIEVGYLWL</sequence>
<evidence type="ECO:0000313" key="1">
    <source>
        <dbReference type="EMBL" id="EZQ11432.1"/>
    </source>
</evidence>
<dbReference type="Proteomes" id="UP000024332">
    <property type="component" value="Unassembled WGS sequence"/>
</dbReference>
<proteinExistence type="predicted"/>
<dbReference type="AlphaFoldDB" id="A0A031LSS4"/>
<dbReference type="RefSeq" id="WP_048098593.1">
    <property type="nucleotide sequence ID" value="NZ_JFZT01000015.1"/>
</dbReference>
<protein>
    <submittedName>
        <fullName evidence="1">Uncharacterized protein</fullName>
    </submittedName>
</protein>
<organism evidence="1 2">
    <name type="scientific">Candidatus Acidianus copahuensis</name>
    <dbReference type="NCBI Taxonomy" id="1160895"/>
    <lineage>
        <taxon>Archaea</taxon>
        <taxon>Thermoproteota</taxon>
        <taxon>Thermoprotei</taxon>
        <taxon>Sulfolobales</taxon>
        <taxon>Sulfolobaceae</taxon>
        <taxon>Acidianus</taxon>
    </lineage>
</organism>
<keyword evidence="2" id="KW-1185">Reference proteome</keyword>